<gene>
    <name evidence="3" type="ORF">A4A49_34184</name>
</gene>
<protein>
    <recommendedName>
        <fullName evidence="2">DUF7903 domain-containing protein</fullName>
    </recommendedName>
</protein>
<feature type="compositionally biased region" description="Basic residues" evidence="1">
    <location>
        <begin position="1"/>
        <end position="11"/>
    </location>
</feature>
<dbReference type="Proteomes" id="UP000187609">
    <property type="component" value="Unassembled WGS sequence"/>
</dbReference>
<feature type="domain" description="DUF7903" evidence="2">
    <location>
        <begin position="51"/>
        <end position="400"/>
    </location>
</feature>
<name>A0A314KHA5_NICAT</name>
<evidence type="ECO:0000256" key="1">
    <source>
        <dbReference type="SAM" id="MobiDB-lite"/>
    </source>
</evidence>
<accession>A0A314KHA5</accession>
<dbReference type="InterPro" id="IPR057225">
    <property type="entry name" value="DUF7903"/>
</dbReference>
<dbReference type="PANTHER" id="PTHR35481:SF1">
    <property type="entry name" value="DNA-DIRECTED RNA POLYMERASE SUBUNIT ALPHA"/>
    <property type="match status" value="1"/>
</dbReference>
<comment type="caution">
    <text evidence="3">The sequence shown here is derived from an EMBL/GenBank/DDBJ whole genome shotgun (WGS) entry which is preliminary data.</text>
</comment>
<dbReference type="AlphaFoldDB" id="A0A314KHA5"/>
<dbReference type="Pfam" id="PF25475">
    <property type="entry name" value="DUF7903"/>
    <property type="match status" value="1"/>
</dbReference>
<feature type="region of interest" description="Disordered" evidence="1">
    <location>
        <begin position="1"/>
        <end position="27"/>
    </location>
</feature>
<proteinExistence type="predicted"/>
<dbReference type="EMBL" id="MJEQ01001978">
    <property type="protein sequence ID" value="OIT28696.1"/>
    <property type="molecule type" value="Genomic_DNA"/>
</dbReference>
<evidence type="ECO:0000313" key="3">
    <source>
        <dbReference type="EMBL" id="OIT28696.1"/>
    </source>
</evidence>
<evidence type="ECO:0000313" key="4">
    <source>
        <dbReference type="Proteomes" id="UP000187609"/>
    </source>
</evidence>
<reference evidence="3" key="1">
    <citation type="submission" date="2016-11" db="EMBL/GenBank/DDBJ databases">
        <title>The genome of Nicotiana attenuata.</title>
        <authorList>
            <person name="Xu S."/>
            <person name="Brockmoeller T."/>
            <person name="Gaquerel E."/>
            <person name="Navarro A."/>
            <person name="Kuhl H."/>
            <person name="Gase K."/>
            <person name="Ling Z."/>
            <person name="Zhou W."/>
            <person name="Kreitzer C."/>
            <person name="Stanke M."/>
            <person name="Tang H."/>
            <person name="Lyons E."/>
            <person name="Pandey P."/>
            <person name="Pandey S.P."/>
            <person name="Timmermann B."/>
            <person name="Baldwin I.T."/>
        </authorList>
    </citation>
    <scope>NUCLEOTIDE SEQUENCE [LARGE SCALE GENOMIC DNA]</scope>
    <source>
        <strain evidence="3">UT</strain>
    </source>
</reference>
<evidence type="ECO:0000259" key="2">
    <source>
        <dbReference type="Pfam" id="PF25475"/>
    </source>
</evidence>
<sequence>MAYIPPHKRQTKGSPSPKPTPAPESLVPSLRKNLNIKSFGEQKRKQKYLGGKNIVYANDAVSKWFAVGLADNSQFSSLVRLQPFPAESFERKSGQNPHSLVLIEGCSESTTEFEDKAWSLVEENVKQDLLLSFQRVKYEMEAAYDMAKVKPALVARFGKILFYGSSSICQESLKSNPFGESTFTQMKKTLYTNIPPSYVEFMENLVVEELGLEYVQEKELYYLALVDKLLPDSTISCKCVVAKDLKKIQLHKIELSPVRHMVVDMSCVGKSLDLRLLLCTKKIIALSDEETNGIKDLVGSAILDPDVKGGLRWPFGKDSSVCRYDVIRVDHTIAKSYRNQSIRFKLRHADRFDFRYSTGEVAREIFLKMPGIISQLRKQTVEENVLLKMLEENLKLIWNHCLLDGSSS</sequence>
<keyword evidence="4" id="KW-1185">Reference proteome</keyword>
<dbReference type="Gramene" id="OIT28696">
    <property type="protein sequence ID" value="OIT28696"/>
    <property type="gene ID" value="A4A49_34184"/>
</dbReference>
<dbReference type="PANTHER" id="PTHR35481">
    <property type="entry name" value="DNA-DIRECTED RNA POLYMERASE SUBUNIT ALPHA"/>
    <property type="match status" value="1"/>
</dbReference>
<organism evidence="3 4">
    <name type="scientific">Nicotiana attenuata</name>
    <name type="common">Coyote tobacco</name>
    <dbReference type="NCBI Taxonomy" id="49451"/>
    <lineage>
        <taxon>Eukaryota</taxon>
        <taxon>Viridiplantae</taxon>
        <taxon>Streptophyta</taxon>
        <taxon>Embryophyta</taxon>
        <taxon>Tracheophyta</taxon>
        <taxon>Spermatophyta</taxon>
        <taxon>Magnoliopsida</taxon>
        <taxon>eudicotyledons</taxon>
        <taxon>Gunneridae</taxon>
        <taxon>Pentapetalae</taxon>
        <taxon>asterids</taxon>
        <taxon>lamiids</taxon>
        <taxon>Solanales</taxon>
        <taxon>Solanaceae</taxon>
        <taxon>Nicotianoideae</taxon>
        <taxon>Nicotianeae</taxon>
        <taxon>Nicotiana</taxon>
    </lineage>
</organism>